<name>A0A0K0CZ17_ANGCA</name>
<dbReference type="GO" id="GO:0006631">
    <property type="term" value="P:fatty acid metabolic process"/>
    <property type="evidence" value="ECO:0007669"/>
    <property type="project" value="TreeGrafter"/>
</dbReference>
<dbReference type="WBParaSite" id="ACAC_0000293401-mRNA-1">
    <property type="protein sequence ID" value="ACAC_0000293401-mRNA-1"/>
    <property type="gene ID" value="ACAC_0000293401"/>
</dbReference>
<protein>
    <submittedName>
        <fullName evidence="3">2OG-FeII_Oxy_2 domain-containing protein</fullName>
    </submittedName>
</protein>
<sequence>MRLATRLCSLLYFHNLSCWPNELKTAIAASCRVIPSFITEAEELVLLQEIEPHMKRLRYEKAHWDDAIHLYREREHRKWSSPNEAVIQRIDSSFPSDAQHITQVHVLDLHKDGLIKPHIDSVRYCGSVITGISLLSDAVMRLRHKDSKDSWIVDLLLPRRSLYPPLKFYVSHRYDFTHEILSNDDSVFDGKRVEKSRRISIICRDLPKQHHPDAAPLQMKPIPQS</sequence>
<dbReference type="InterPro" id="IPR032870">
    <property type="entry name" value="ALKBH7-like"/>
</dbReference>
<comment type="cofactor">
    <cofactor evidence="1">
        <name>Fe(2+)</name>
        <dbReference type="ChEBI" id="CHEBI:29033"/>
    </cofactor>
</comment>
<accession>A0A0K0CZ17</accession>
<reference evidence="3" key="2">
    <citation type="submission" date="2017-02" db="UniProtKB">
        <authorList>
            <consortium name="WormBaseParasite"/>
        </authorList>
    </citation>
    <scope>IDENTIFICATION</scope>
</reference>
<evidence type="ECO:0000313" key="2">
    <source>
        <dbReference type="Proteomes" id="UP000035642"/>
    </source>
</evidence>
<organism evidence="2 3">
    <name type="scientific">Angiostrongylus cantonensis</name>
    <name type="common">Rat lungworm</name>
    <dbReference type="NCBI Taxonomy" id="6313"/>
    <lineage>
        <taxon>Eukaryota</taxon>
        <taxon>Metazoa</taxon>
        <taxon>Ecdysozoa</taxon>
        <taxon>Nematoda</taxon>
        <taxon>Chromadorea</taxon>
        <taxon>Rhabditida</taxon>
        <taxon>Rhabditina</taxon>
        <taxon>Rhabditomorpha</taxon>
        <taxon>Strongyloidea</taxon>
        <taxon>Metastrongylidae</taxon>
        <taxon>Angiostrongylus</taxon>
    </lineage>
</organism>
<dbReference type="InterPro" id="IPR037151">
    <property type="entry name" value="AlkB-like_sf"/>
</dbReference>
<dbReference type="GO" id="GO:0005759">
    <property type="term" value="C:mitochondrial matrix"/>
    <property type="evidence" value="ECO:0007669"/>
    <property type="project" value="TreeGrafter"/>
</dbReference>
<dbReference type="GO" id="GO:0006974">
    <property type="term" value="P:DNA damage response"/>
    <property type="evidence" value="ECO:0007669"/>
    <property type="project" value="InterPro"/>
</dbReference>
<dbReference type="Proteomes" id="UP000035642">
    <property type="component" value="Unassembled WGS sequence"/>
</dbReference>
<dbReference type="STRING" id="6313.A0A0K0CZ17"/>
<dbReference type="SUPFAM" id="SSF51197">
    <property type="entry name" value="Clavaminate synthase-like"/>
    <property type="match status" value="1"/>
</dbReference>
<dbReference type="Gene3D" id="2.60.120.590">
    <property type="entry name" value="Alpha-ketoglutarate-dependent dioxygenase AlkB-like"/>
    <property type="match status" value="1"/>
</dbReference>
<dbReference type="AlphaFoldDB" id="A0A0K0CZ17"/>
<evidence type="ECO:0000313" key="3">
    <source>
        <dbReference type="WBParaSite" id="ACAC_0000293401-mRNA-1"/>
    </source>
</evidence>
<proteinExistence type="predicted"/>
<evidence type="ECO:0000256" key="1">
    <source>
        <dbReference type="ARBA" id="ARBA00001954"/>
    </source>
</evidence>
<reference evidence="2" key="1">
    <citation type="submission" date="2012-09" db="EMBL/GenBank/DDBJ databases">
        <authorList>
            <person name="Martin A.A."/>
        </authorList>
    </citation>
    <scope>NUCLEOTIDE SEQUENCE</scope>
</reference>
<keyword evidence="2" id="KW-1185">Reference proteome</keyword>
<dbReference type="PANTHER" id="PTHR21052:SF0">
    <property type="entry name" value="ALPHA-KETOGLUTARATE-DEPENDENT DIOXYGENASE ALKB HOMOLOG 7, MITOCHONDRIAL"/>
    <property type="match status" value="1"/>
</dbReference>
<dbReference type="PANTHER" id="PTHR21052">
    <property type="entry name" value="SPERMATOGENESIS ASSOCIATED 11-RELATED"/>
    <property type="match status" value="1"/>
</dbReference>